<dbReference type="InterPro" id="IPR002938">
    <property type="entry name" value="FAD-bd"/>
</dbReference>
<dbReference type="EMBL" id="CAJPDT010000094">
    <property type="protein sequence ID" value="CAF9936813.1"/>
    <property type="molecule type" value="Genomic_DNA"/>
</dbReference>
<dbReference type="PRINTS" id="PR00420">
    <property type="entry name" value="RNGMNOXGNASE"/>
</dbReference>
<evidence type="ECO:0000313" key="7">
    <source>
        <dbReference type="EMBL" id="CAF9936813.1"/>
    </source>
</evidence>
<dbReference type="Pfam" id="PF01494">
    <property type="entry name" value="FAD_binding_3"/>
    <property type="match status" value="1"/>
</dbReference>
<dbReference type="GO" id="GO:0071949">
    <property type="term" value="F:FAD binding"/>
    <property type="evidence" value="ECO:0007669"/>
    <property type="project" value="InterPro"/>
</dbReference>
<dbReference type="PANTHER" id="PTHR13789:SF309">
    <property type="entry name" value="PUTATIVE (AFU_ORTHOLOGUE AFUA_6G14510)-RELATED"/>
    <property type="match status" value="1"/>
</dbReference>
<keyword evidence="5" id="KW-0503">Monooxygenase</keyword>
<comment type="caution">
    <text evidence="7">The sequence shown here is derived from an EMBL/GenBank/DDBJ whole genome shotgun (WGS) entry which is preliminary data.</text>
</comment>
<reference evidence="7" key="1">
    <citation type="submission" date="2021-03" db="EMBL/GenBank/DDBJ databases">
        <authorList>
            <person name="Tagirdzhanova G."/>
        </authorList>
    </citation>
    <scope>NUCLEOTIDE SEQUENCE</scope>
</reference>
<keyword evidence="4" id="KW-0560">Oxidoreductase</keyword>
<evidence type="ECO:0000256" key="3">
    <source>
        <dbReference type="ARBA" id="ARBA00022827"/>
    </source>
</evidence>
<dbReference type="OrthoDB" id="1047367at2759"/>
<dbReference type="SUPFAM" id="SSF51905">
    <property type="entry name" value="FAD/NAD(P)-binding domain"/>
    <property type="match status" value="1"/>
</dbReference>
<proteinExistence type="inferred from homology"/>
<keyword evidence="2" id="KW-0285">Flavoprotein</keyword>
<evidence type="ECO:0000313" key="8">
    <source>
        <dbReference type="Proteomes" id="UP000664534"/>
    </source>
</evidence>
<feature type="domain" description="FAD-binding" evidence="6">
    <location>
        <begin position="6"/>
        <end position="369"/>
    </location>
</feature>
<dbReference type="GO" id="GO:0004497">
    <property type="term" value="F:monooxygenase activity"/>
    <property type="evidence" value="ECO:0007669"/>
    <property type="project" value="UniProtKB-KW"/>
</dbReference>
<keyword evidence="8" id="KW-1185">Reference proteome</keyword>
<dbReference type="Gene3D" id="3.50.50.60">
    <property type="entry name" value="FAD/NAD(P)-binding domain"/>
    <property type="match status" value="1"/>
</dbReference>
<dbReference type="Proteomes" id="UP000664534">
    <property type="component" value="Unassembled WGS sequence"/>
</dbReference>
<comment type="similarity">
    <text evidence="1">Belongs to the paxM FAD-dependent monooxygenase family.</text>
</comment>
<dbReference type="InterPro" id="IPR036188">
    <property type="entry name" value="FAD/NAD-bd_sf"/>
</dbReference>
<keyword evidence="3" id="KW-0274">FAD</keyword>
<evidence type="ECO:0000259" key="6">
    <source>
        <dbReference type="Pfam" id="PF01494"/>
    </source>
</evidence>
<evidence type="ECO:0000256" key="2">
    <source>
        <dbReference type="ARBA" id="ARBA00022630"/>
    </source>
</evidence>
<protein>
    <recommendedName>
        <fullName evidence="6">FAD-binding domain-containing protein</fullName>
    </recommendedName>
</protein>
<evidence type="ECO:0000256" key="5">
    <source>
        <dbReference type="ARBA" id="ARBA00023033"/>
    </source>
</evidence>
<accession>A0A8H3G595</accession>
<evidence type="ECO:0000256" key="4">
    <source>
        <dbReference type="ARBA" id="ARBA00023002"/>
    </source>
</evidence>
<dbReference type="PANTHER" id="PTHR13789">
    <property type="entry name" value="MONOOXYGENASE"/>
    <property type="match status" value="1"/>
</dbReference>
<name>A0A8H3G595_9LECA</name>
<dbReference type="InterPro" id="IPR050493">
    <property type="entry name" value="FAD-dep_Monooxygenase_BioMet"/>
</dbReference>
<evidence type="ECO:0000256" key="1">
    <source>
        <dbReference type="ARBA" id="ARBA00007992"/>
    </source>
</evidence>
<dbReference type="AlphaFoldDB" id="A0A8H3G595"/>
<organism evidence="7 8">
    <name type="scientific">Imshaugia aleurites</name>
    <dbReference type="NCBI Taxonomy" id="172621"/>
    <lineage>
        <taxon>Eukaryota</taxon>
        <taxon>Fungi</taxon>
        <taxon>Dikarya</taxon>
        <taxon>Ascomycota</taxon>
        <taxon>Pezizomycotina</taxon>
        <taxon>Lecanoromycetes</taxon>
        <taxon>OSLEUM clade</taxon>
        <taxon>Lecanoromycetidae</taxon>
        <taxon>Lecanorales</taxon>
        <taxon>Lecanorineae</taxon>
        <taxon>Parmeliaceae</taxon>
        <taxon>Imshaugia</taxon>
    </lineage>
</organism>
<gene>
    <name evidence="7" type="ORF">IMSHALPRED_010910</name>
</gene>
<sequence length="410" mass="44695">MAPLNIIIVGAGIAGPAAAIGLARNGHHVTIYERSTTGQEVGYAFRITPNSDRCLKHLGIDTIAGGAVPANNLRIYNSQGDLITEANENTDPEMAKKATSVFAYRPQLVKQLMDAALSSGVEIKTGVKITSVNVDNTSLTLDSGATVSADLIIGADGLHSAIRPAIIDSTTHFPKRTADQNAIRFMLPRAILQNDPTMSPLVSGDLTMFSWIEGPAIIIVYPVEHGTLFNVTLCHPAHLSDQEANKEQDSATATSYNNKVSFETVRDVHNGWDPRAIRLLELADPDGFRIWKMMDMDEIPRCSRNRTALVGDACHPVLPHGFSGASMAIEDAITLAEFLERDVDGEEIPALLELYEDVRKPRVARVRERARESAVGGGVEGRAEYMQFLAGHDAVRFAKERLAEYKRERA</sequence>
<dbReference type="SUPFAM" id="SSF54373">
    <property type="entry name" value="FAD-linked reductases, C-terminal domain"/>
    <property type="match status" value="1"/>
</dbReference>